<evidence type="ECO:0000256" key="6">
    <source>
        <dbReference type="ARBA" id="ARBA00023136"/>
    </source>
</evidence>
<dbReference type="SUPFAM" id="SSF161098">
    <property type="entry name" value="MetI-like"/>
    <property type="match status" value="1"/>
</dbReference>
<dbReference type="InterPro" id="IPR000515">
    <property type="entry name" value="MetI-like"/>
</dbReference>
<comment type="subcellular location">
    <subcellularLocation>
        <location evidence="1 7">Cell membrane</location>
        <topology evidence="1 7">Multi-pass membrane protein</topology>
    </subcellularLocation>
</comment>
<evidence type="ECO:0000259" key="8">
    <source>
        <dbReference type="PROSITE" id="PS50928"/>
    </source>
</evidence>
<keyword evidence="4 7" id="KW-0812">Transmembrane</keyword>
<evidence type="ECO:0000256" key="3">
    <source>
        <dbReference type="ARBA" id="ARBA00022475"/>
    </source>
</evidence>
<dbReference type="EMBL" id="WNDX01000073">
    <property type="protein sequence ID" value="KAF1042829.1"/>
    <property type="molecule type" value="Genomic_DNA"/>
</dbReference>
<keyword evidence="3" id="KW-1003">Cell membrane</keyword>
<evidence type="ECO:0000256" key="2">
    <source>
        <dbReference type="ARBA" id="ARBA00022448"/>
    </source>
</evidence>
<comment type="similarity">
    <text evidence="7">Belongs to the binding-protein-dependent transport system permease family.</text>
</comment>
<feature type="transmembrane region" description="Helical" evidence="7">
    <location>
        <begin position="98"/>
        <end position="120"/>
    </location>
</feature>
<protein>
    <submittedName>
        <fullName evidence="9">Putative aliphatic sulfonates transport permease protein SsuC</fullName>
    </submittedName>
</protein>
<name>A0A7V8FVZ5_9BURK</name>
<dbReference type="Gene3D" id="1.10.3720.10">
    <property type="entry name" value="MetI-like"/>
    <property type="match status" value="1"/>
</dbReference>
<evidence type="ECO:0000256" key="1">
    <source>
        <dbReference type="ARBA" id="ARBA00004651"/>
    </source>
</evidence>
<evidence type="ECO:0000313" key="10">
    <source>
        <dbReference type="Proteomes" id="UP000462435"/>
    </source>
</evidence>
<feature type="transmembrane region" description="Helical" evidence="7">
    <location>
        <begin position="222"/>
        <end position="241"/>
    </location>
</feature>
<dbReference type="Pfam" id="PF00528">
    <property type="entry name" value="BPD_transp_1"/>
    <property type="match status" value="1"/>
</dbReference>
<organism evidence="9 10">
    <name type="scientific">Herbaspirillum frisingense</name>
    <dbReference type="NCBI Taxonomy" id="92645"/>
    <lineage>
        <taxon>Bacteria</taxon>
        <taxon>Pseudomonadati</taxon>
        <taxon>Pseudomonadota</taxon>
        <taxon>Betaproteobacteria</taxon>
        <taxon>Burkholderiales</taxon>
        <taxon>Oxalobacteraceae</taxon>
        <taxon>Herbaspirillum</taxon>
    </lineage>
</organism>
<evidence type="ECO:0000256" key="4">
    <source>
        <dbReference type="ARBA" id="ARBA00022692"/>
    </source>
</evidence>
<dbReference type="Proteomes" id="UP000462435">
    <property type="component" value="Unassembled WGS sequence"/>
</dbReference>
<dbReference type="GO" id="GO:0055085">
    <property type="term" value="P:transmembrane transport"/>
    <property type="evidence" value="ECO:0007669"/>
    <property type="project" value="InterPro"/>
</dbReference>
<gene>
    <name evidence="9" type="primary">ssuC_8</name>
    <name evidence="9" type="ORF">GAK35_02516</name>
</gene>
<feature type="transmembrane region" description="Helical" evidence="7">
    <location>
        <begin position="69"/>
        <end position="86"/>
    </location>
</feature>
<comment type="caution">
    <text evidence="9">The sequence shown here is derived from an EMBL/GenBank/DDBJ whole genome shotgun (WGS) entry which is preliminary data.</text>
</comment>
<dbReference type="GO" id="GO:0005886">
    <property type="term" value="C:plasma membrane"/>
    <property type="evidence" value="ECO:0007669"/>
    <property type="project" value="UniProtKB-SubCell"/>
</dbReference>
<evidence type="ECO:0000313" key="9">
    <source>
        <dbReference type="EMBL" id="KAF1042829.1"/>
    </source>
</evidence>
<reference evidence="10" key="1">
    <citation type="journal article" date="2020" name="MBio">
        <title>Horizontal gene transfer to a defensive symbiont with a reduced genome amongst a multipartite beetle microbiome.</title>
        <authorList>
            <person name="Waterworth S.C."/>
            <person name="Florez L.V."/>
            <person name="Rees E.R."/>
            <person name="Hertweck C."/>
            <person name="Kaltenpoth M."/>
            <person name="Kwan J.C."/>
        </authorList>
    </citation>
    <scope>NUCLEOTIDE SEQUENCE [LARGE SCALE GENOMIC DNA]</scope>
</reference>
<dbReference type="InterPro" id="IPR035906">
    <property type="entry name" value="MetI-like_sf"/>
</dbReference>
<feature type="domain" description="ABC transmembrane type-1" evidence="8">
    <location>
        <begin position="60"/>
        <end position="240"/>
    </location>
</feature>
<dbReference type="AlphaFoldDB" id="A0A7V8FVZ5"/>
<dbReference type="PANTHER" id="PTHR30151">
    <property type="entry name" value="ALKANE SULFONATE ABC TRANSPORTER-RELATED, MEMBRANE SUBUNIT"/>
    <property type="match status" value="1"/>
</dbReference>
<evidence type="ECO:0000256" key="5">
    <source>
        <dbReference type="ARBA" id="ARBA00022989"/>
    </source>
</evidence>
<dbReference type="CDD" id="cd06261">
    <property type="entry name" value="TM_PBP2"/>
    <property type="match status" value="1"/>
</dbReference>
<accession>A0A7V8FVZ5</accession>
<dbReference type="PROSITE" id="PS50928">
    <property type="entry name" value="ABC_TM1"/>
    <property type="match status" value="1"/>
</dbReference>
<evidence type="ECO:0000256" key="7">
    <source>
        <dbReference type="RuleBase" id="RU363032"/>
    </source>
</evidence>
<keyword evidence="6 7" id="KW-0472">Membrane</keyword>
<keyword evidence="5 7" id="KW-1133">Transmembrane helix</keyword>
<dbReference type="PANTHER" id="PTHR30151:SF0">
    <property type="entry name" value="ABC TRANSPORTER PERMEASE PROTEIN MJ0413-RELATED"/>
    <property type="match status" value="1"/>
</dbReference>
<proteinExistence type="inferred from homology"/>
<sequence>MAARETTVGLVAQRLALAGVFLLLWWLGARHMPSFVLPGPAKVLAALDTLWHGDTFGRDVLATCRRVLSGFGLATVAGTLLGLALGASRALARFFEPLLAVFNTVSSAIWAIFAIIWFGISDATTIFVVFMTAMPLILTSVWQGAQAVDPQYVELARSFRMSWPRILAKVHGPSILPHFFSGARLAFGFGWRVSLVAETIGSSDGIGYRLRQAADLVQTDQVFAWTVLLVGLMLAIEGGILKPAERRLFRWKNASGARSASATPSGRAAVATATVSISQRTQG</sequence>
<keyword evidence="2 7" id="KW-0813">Transport</keyword>
<feature type="transmembrane region" description="Helical" evidence="7">
    <location>
        <begin position="126"/>
        <end position="145"/>
    </location>
</feature>